<dbReference type="InterPro" id="IPR035595">
    <property type="entry name" value="UDP_glycos_trans_CS"/>
</dbReference>
<dbReference type="GO" id="GO:0080043">
    <property type="term" value="F:quercetin 3-O-glucosyltransferase activity"/>
    <property type="evidence" value="ECO:0007669"/>
    <property type="project" value="TreeGrafter"/>
</dbReference>
<dbReference type="Pfam" id="PF00201">
    <property type="entry name" value="UDPGT"/>
    <property type="match status" value="1"/>
</dbReference>
<gene>
    <name evidence="6" type="ORF">D0Y65_018262</name>
</gene>
<keyword evidence="3 4" id="KW-0808">Transferase</keyword>
<dbReference type="PROSITE" id="PS00375">
    <property type="entry name" value="UDPGT"/>
    <property type="match status" value="1"/>
</dbReference>
<evidence type="ECO:0000313" key="6">
    <source>
        <dbReference type="EMBL" id="RZC03512.1"/>
    </source>
</evidence>
<dbReference type="AlphaFoldDB" id="A0A445JYF6"/>
<proteinExistence type="inferred from homology"/>
<evidence type="ECO:0000256" key="5">
    <source>
        <dbReference type="RuleBase" id="RU362057"/>
    </source>
</evidence>
<dbReference type="GO" id="GO:0080044">
    <property type="term" value="F:quercetin 7-O-glucosyltransferase activity"/>
    <property type="evidence" value="ECO:0007669"/>
    <property type="project" value="TreeGrafter"/>
</dbReference>
<dbReference type="SMR" id="A0A445JYF6"/>
<evidence type="ECO:0000256" key="2">
    <source>
        <dbReference type="ARBA" id="ARBA00022676"/>
    </source>
</evidence>
<accession>A0A445JYF6</accession>
<dbReference type="SUPFAM" id="SSF53756">
    <property type="entry name" value="UDP-Glycosyltransferase/glycogen phosphorylase"/>
    <property type="match status" value="1"/>
</dbReference>
<evidence type="ECO:0000256" key="1">
    <source>
        <dbReference type="ARBA" id="ARBA00009995"/>
    </source>
</evidence>
<dbReference type="EMBL" id="QZWG01000007">
    <property type="protein sequence ID" value="RZC03512.1"/>
    <property type="molecule type" value="Genomic_DNA"/>
</dbReference>
<reference evidence="6 7" key="1">
    <citation type="submission" date="2018-09" db="EMBL/GenBank/DDBJ databases">
        <title>A high-quality reference genome of wild soybean provides a powerful tool to mine soybean genomes.</title>
        <authorList>
            <person name="Xie M."/>
            <person name="Chung C.Y.L."/>
            <person name="Li M.-W."/>
            <person name="Wong F.-L."/>
            <person name="Chan T.-F."/>
            <person name="Lam H.-M."/>
        </authorList>
    </citation>
    <scope>NUCLEOTIDE SEQUENCE [LARGE SCALE GENOMIC DNA]</scope>
    <source>
        <strain evidence="7">cv. W05</strain>
        <tissue evidence="6">Hypocotyl of etiolated seedlings</tissue>
    </source>
</reference>
<protein>
    <recommendedName>
        <fullName evidence="5">Glycosyltransferase</fullName>
        <ecNumber evidence="5">2.4.1.-</ecNumber>
    </recommendedName>
</protein>
<dbReference type="FunFam" id="3.40.50.2000:FF:000091">
    <property type="entry name" value="Glycosyltransferase"/>
    <property type="match status" value="1"/>
</dbReference>
<evidence type="ECO:0000313" key="7">
    <source>
        <dbReference type="Proteomes" id="UP000289340"/>
    </source>
</evidence>
<comment type="similarity">
    <text evidence="1 4">Belongs to the UDP-glycosyltransferase family.</text>
</comment>
<dbReference type="CDD" id="cd03784">
    <property type="entry name" value="GT1_Gtf-like"/>
    <property type="match status" value="1"/>
</dbReference>
<dbReference type="Proteomes" id="UP000289340">
    <property type="component" value="Chromosome 7"/>
</dbReference>
<organism evidence="6 7">
    <name type="scientific">Glycine soja</name>
    <name type="common">Wild soybean</name>
    <dbReference type="NCBI Taxonomy" id="3848"/>
    <lineage>
        <taxon>Eukaryota</taxon>
        <taxon>Viridiplantae</taxon>
        <taxon>Streptophyta</taxon>
        <taxon>Embryophyta</taxon>
        <taxon>Tracheophyta</taxon>
        <taxon>Spermatophyta</taxon>
        <taxon>Magnoliopsida</taxon>
        <taxon>eudicotyledons</taxon>
        <taxon>Gunneridae</taxon>
        <taxon>Pentapetalae</taxon>
        <taxon>rosids</taxon>
        <taxon>fabids</taxon>
        <taxon>Fabales</taxon>
        <taxon>Fabaceae</taxon>
        <taxon>Papilionoideae</taxon>
        <taxon>50 kb inversion clade</taxon>
        <taxon>NPAAA clade</taxon>
        <taxon>indigoferoid/millettioid clade</taxon>
        <taxon>Phaseoleae</taxon>
        <taxon>Glycine</taxon>
        <taxon>Glycine subgen. Soja</taxon>
    </lineage>
</organism>
<dbReference type="InterPro" id="IPR002213">
    <property type="entry name" value="UDP_glucos_trans"/>
</dbReference>
<evidence type="ECO:0000256" key="4">
    <source>
        <dbReference type="RuleBase" id="RU003718"/>
    </source>
</evidence>
<dbReference type="PANTHER" id="PTHR11926">
    <property type="entry name" value="GLUCOSYL/GLUCURONOSYL TRANSFERASES"/>
    <property type="match status" value="1"/>
</dbReference>
<evidence type="ECO:0000256" key="3">
    <source>
        <dbReference type="ARBA" id="ARBA00022679"/>
    </source>
</evidence>
<sequence length="450" mass="49807">MPIMSNSTENKHVAVFAFPFGTHTVPLLNLVLKLSQAAPNCSFSFIGTEKSNAIHFPKPHIPINIKPYCISDGIPEGHPLANHPIEKLNFFLRTGHENLHKGIQMAEEETKQKVTCVISDAFVSSSLVVAQKLNVPWIAFWPPMSCTLSLYFYIDLIREQFLNSAGNAAFDFLPGLPNMRVEDMPQDLLFFGEKETIFSKTLVSLGKVLPQAKVVVMNFFEELDPPLFVQDMRSKLQSLLYIVPVRFPILSVADSTGCLSWLDMQGSRSVAYVSFGTVVTPPPHEIVAVAEALEESELPFLWSLKENVLGFLPTGFLERTSMSGRIVYWAPQTQVLAHDSVGVFVTHCGSNSVTESLSSGVPMICRPFFGDQGVAARVIQDLWEIGVIIEGRVFTKDGLLKSLKMIMVQEEGKKIRDNALKLKKTVEDAARPAGKSAHDLKTLLEVISSS</sequence>
<dbReference type="FunFam" id="3.40.50.2000:FF:000129">
    <property type="entry name" value="Glycosyltransferase"/>
    <property type="match status" value="1"/>
</dbReference>
<dbReference type="Gene3D" id="3.40.50.2000">
    <property type="entry name" value="Glycogen Phosphorylase B"/>
    <property type="match status" value="2"/>
</dbReference>
<dbReference type="EC" id="2.4.1.-" evidence="5"/>
<comment type="caution">
    <text evidence="6">The sequence shown here is derived from an EMBL/GenBank/DDBJ whole genome shotgun (WGS) entry which is preliminary data.</text>
</comment>
<keyword evidence="2 4" id="KW-0328">Glycosyltransferase</keyword>
<name>A0A445JYF6_GLYSO</name>
<dbReference type="PANTHER" id="PTHR11926:SF1560">
    <property type="entry name" value="UDP-GLYCOSYLTRANSFERASE 74E1-RELATED"/>
    <property type="match status" value="1"/>
</dbReference>
<keyword evidence="7" id="KW-1185">Reference proteome</keyword>